<keyword evidence="1" id="KW-0863">Zinc-finger</keyword>
<dbReference type="PANTHER" id="PTHR31669:SF251">
    <property type="entry name" value="PROTEIN FAR1-RELATED SEQUENCE"/>
    <property type="match status" value="1"/>
</dbReference>
<feature type="region of interest" description="Disordered" evidence="2">
    <location>
        <begin position="15"/>
        <end position="44"/>
    </location>
</feature>
<proteinExistence type="predicted"/>
<evidence type="ECO:0000256" key="2">
    <source>
        <dbReference type="SAM" id="MobiDB-lite"/>
    </source>
</evidence>
<dbReference type="InterPro" id="IPR007527">
    <property type="entry name" value="Znf_SWIM"/>
</dbReference>
<keyword evidence="1" id="KW-0862">Zinc</keyword>
<protein>
    <recommendedName>
        <fullName evidence="3">SWIM-type domain-containing protein</fullName>
    </recommendedName>
</protein>
<dbReference type="InterPro" id="IPR031052">
    <property type="entry name" value="FHY3/FAR1"/>
</dbReference>
<organism evidence="4 5">
    <name type="scientific">Brachionus calyciflorus</name>
    <dbReference type="NCBI Taxonomy" id="104777"/>
    <lineage>
        <taxon>Eukaryota</taxon>
        <taxon>Metazoa</taxon>
        <taxon>Spiralia</taxon>
        <taxon>Gnathifera</taxon>
        <taxon>Rotifera</taxon>
        <taxon>Eurotatoria</taxon>
        <taxon>Monogononta</taxon>
        <taxon>Pseudotrocha</taxon>
        <taxon>Ploima</taxon>
        <taxon>Brachionidae</taxon>
        <taxon>Brachionus</taxon>
    </lineage>
</organism>
<dbReference type="PANTHER" id="PTHR31669">
    <property type="entry name" value="PROTEIN FAR1-RELATED SEQUENCE 10-RELATED"/>
    <property type="match status" value="1"/>
</dbReference>
<comment type="caution">
    <text evidence="4">The sequence shown here is derived from an EMBL/GenBank/DDBJ whole genome shotgun (WGS) entry which is preliminary data.</text>
</comment>
<evidence type="ECO:0000259" key="3">
    <source>
        <dbReference type="PROSITE" id="PS50966"/>
    </source>
</evidence>
<accession>A0A814JDN1</accession>
<dbReference type="EMBL" id="CAJNOC010004879">
    <property type="protein sequence ID" value="CAF1036165.1"/>
    <property type="molecule type" value="Genomic_DNA"/>
</dbReference>
<dbReference type="PROSITE" id="PS50966">
    <property type="entry name" value="ZF_SWIM"/>
    <property type="match status" value="1"/>
</dbReference>
<evidence type="ECO:0000313" key="5">
    <source>
        <dbReference type="Proteomes" id="UP000663879"/>
    </source>
</evidence>
<keyword evidence="5" id="KW-1185">Reference proteome</keyword>
<evidence type="ECO:0000313" key="4">
    <source>
        <dbReference type="EMBL" id="CAF1036165.1"/>
    </source>
</evidence>
<dbReference type="OrthoDB" id="119028at2759"/>
<feature type="domain" description="SWIM-type" evidence="3">
    <location>
        <begin position="523"/>
        <end position="555"/>
    </location>
</feature>
<dbReference type="GO" id="GO:0006355">
    <property type="term" value="P:regulation of DNA-templated transcription"/>
    <property type="evidence" value="ECO:0007669"/>
    <property type="project" value="InterPro"/>
</dbReference>
<dbReference type="Proteomes" id="UP000663879">
    <property type="component" value="Unassembled WGS sequence"/>
</dbReference>
<dbReference type="InterPro" id="IPR018289">
    <property type="entry name" value="MULE_transposase_dom"/>
</dbReference>
<dbReference type="AlphaFoldDB" id="A0A814JDN1"/>
<evidence type="ECO:0000256" key="1">
    <source>
        <dbReference type="PROSITE-ProRule" id="PRU00325"/>
    </source>
</evidence>
<sequence length="587" mass="68981">MIEIDVENILPSKNILAPDTNEGFSDDDDGDDDEDYEEHVETNDGGIKRKRTNILWKFQRQLDNEMSIEIDIKPNWKKYKSNNTRNGKKDRASTYWTKKKRGIQEEIKDIIKGLYDCGTTGALNIIYALRDKGLALESIPSQKQIYNMLSEYKKEKFGNVGMTYLELRKWCEENINKIFLSDNDGYLIDYYVSIKDQYFRVAFSTNQLIQLSNKRDILVVDSTYKIIFQGYPLMIAGTVDFDKHFHPLAVAICTRETKDDFEFLFRSILKKVPNFCPKYLLADGADAITNGFEAVYGKPIRIMCWAHTERAVSNKLKLKNDKNETLKKQIMNDFHLLQLSFSQTKFNITYKLFKRKWERLDELGQFFDYFEKEWIHSKNFGWFEGFSPGYPSTNNALEATNNSIKKVHTFKERIPFSQFLERLKIILNRWSVDRQTIRLFASVPVISDSCWLNAIEYLEKKPIIKYVESEDVYLLSSSNVDFEMYLDMLDCDQDCLSNSCEFTNDFSFDKFIEYNDSVRIVKYNVNKWKLSKCICKDYFKDLICIHILIIALSKKDSSIPEKYLDSLIGSKPRRGKKKKIGPWYDRN</sequence>
<name>A0A814JDN1_9BILA</name>
<reference evidence="4" key="1">
    <citation type="submission" date="2021-02" db="EMBL/GenBank/DDBJ databases">
        <authorList>
            <person name="Nowell W R."/>
        </authorList>
    </citation>
    <scope>NUCLEOTIDE SEQUENCE</scope>
    <source>
        <strain evidence="4">Ploen Becks lab</strain>
    </source>
</reference>
<dbReference type="Pfam" id="PF10551">
    <property type="entry name" value="MULE"/>
    <property type="match status" value="1"/>
</dbReference>
<keyword evidence="1" id="KW-0479">Metal-binding</keyword>
<dbReference type="GO" id="GO:0008270">
    <property type="term" value="F:zinc ion binding"/>
    <property type="evidence" value="ECO:0007669"/>
    <property type="project" value="UniProtKB-KW"/>
</dbReference>
<feature type="compositionally biased region" description="Acidic residues" evidence="2">
    <location>
        <begin position="24"/>
        <end position="38"/>
    </location>
</feature>
<gene>
    <name evidence="4" type="ORF">OXX778_LOCUS18122</name>
</gene>